<dbReference type="PROSITE" id="PS50885">
    <property type="entry name" value="HAMP"/>
    <property type="match status" value="1"/>
</dbReference>
<name>A0A415DY99_9FIRM</name>
<dbReference type="InterPro" id="IPR004358">
    <property type="entry name" value="Sig_transdc_His_kin-like_C"/>
</dbReference>
<dbReference type="RefSeq" id="WP_118336011.1">
    <property type="nucleotide sequence ID" value="NZ_AP025567.1"/>
</dbReference>
<feature type="domain" description="HAMP" evidence="13">
    <location>
        <begin position="103"/>
        <end position="156"/>
    </location>
</feature>
<evidence type="ECO:0000256" key="3">
    <source>
        <dbReference type="ARBA" id="ARBA00012438"/>
    </source>
</evidence>
<evidence type="ECO:0000256" key="10">
    <source>
        <dbReference type="ARBA" id="ARBA00023136"/>
    </source>
</evidence>
<dbReference type="Pfam" id="PF00512">
    <property type="entry name" value="HisKA"/>
    <property type="match status" value="1"/>
</dbReference>
<keyword evidence="4" id="KW-0597">Phosphoprotein</keyword>
<dbReference type="Gene3D" id="6.10.340.10">
    <property type="match status" value="1"/>
</dbReference>
<dbReference type="PRINTS" id="PR00344">
    <property type="entry name" value="BCTRLSENSOR"/>
</dbReference>
<dbReference type="EC" id="2.7.13.3" evidence="3"/>
<evidence type="ECO:0000313" key="15">
    <source>
        <dbReference type="Proteomes" id="UP000284841"/>
    </source>
</evidence>
<keyword evidence="5" id="KW-0808">Transferase</keyword>
<dbReference type="CDD" id="cd06225">
    <property type="entry name" value="HAMP"/>
    <property type="match status" value="1"/>
</dbReference>
<dbReference type="InterPro" id="IPR003594">
    <property type="entry name" value="HATPase_dom"/>
</dbReference>
<keyword evidence="7 14" id="KW-0418">Kinase</keyword>
<keyword evidence="6 11" id="KW-0812">Transmembrane</keyword>
<dbReference type="EMBL" id="QRMS01000004">
    <property type="protein sequence ID" value="RHJ85816.1"/>
    <property type="molecule type" value="Genomic_DNA"/>
</dbReference>
<evidence type="ECO:0000313" key="14">
    <source>
        <dbReference type="EMBL" id="RHJ85816.1"/>
    </source>
</evidence>
<dbReference type="InterPro" id="IPR003661">
    <property type="entry name" value="HisK_dim/P_dom"/>
</dbReference>
<dbReference type="Pfam" id="PF02518">
    <property type="entry name" value="HATPase_c"/>
    <property type="match status" value="1"/>
</dbReference>
<dbReference type="OrthoDB" id="9813151at2"/>
<evidence type="ECO:0000256" key="4">
    <source>
        <dbReference type="ARBA" id="ARBA00022553"/>
    </source>
</evidence>
<dbReference type="SUPFAM" id="SSF47384">
    <property type="entry name" value="Homodimeric domain of signal transducing histidine kinase"/>
    <property type="match status" value="1"/>
</dbReference>
<accession>A0A415DY99</accession>
<evidence type="ECO:0000256" key="7">
    <source>
        <dbReference type="ARBA" id="ARBA00022777"/>
    </source>
</evidence>
<keyword evidence="15" id="KW-1185">Reference proteome</keyword>
<dbReference type="Gene3D" id="3.30.565.10">
    <property type="entry name" value="Histidine kinase-like ATPase, C-terminal domain"/>
    <property type="match status" value="1"/>
</dbReference>
<dbReference type="CDD" id="cd00075">
    <property type="entry name" value="HATPase"/>
    <property type="match status" value="1"/>
</dbReference>
<evidence type="ECO:0000256" key="11">
    <source>
        <dbReference type="SAM" id="Phobius"/>
    </source>
</evidence>
<dbReference type="STRING" id="1776384.GCA_900086585_02100"/>
<feature type="domain" description="Histidine kinase" evidence="12">
    <location>
        <begin position="164"/>
        <end position="375"/>
    </location>
</feature>
<dbReference type="PROSITE" id="PS50109">
    <property type="entry name" value="HIS_KIN"/>
    <property type="match status" value="1"/>
</dbReference>
<dbReference type="AlphaFoldDB" id="A0A415DY99"/>
<dbReference type="InterPro" id="IPR050428">
    <property type="entry name" value="TCS_sensor_his_kinase"/>
</dbReference>
<dbReference type="SUPFAM" id="SSF55874">
    <property type="entry name" value="ATPase domain of HSP90 chaperone/DNA topoisomerase II/histidine kinase"/>
    <property type="match status" value="1"/>
</dbReference>
<protein>
    <recommendedName>
        <fullName evidence="3">histidine kinase</fullName>
        <ecNumber evidence="3">2.7.13.3</ecNumber>
    </recommendedName>
</protein>
<dbReference type="InterPro" id="IPR036097">
    <property type="entry name" value="HisK_dim/P_sf"/>
</dbReference>
<feature type="transmembrane region" description="Helical" evidence="11">
    <location>
        <begin position="12"/>
        <end position="32"/>
    </location>
</feature>
<keyword evidence="9" id="KW-0902">Two-component regulatory system</keyword>
<dbReference type="Proteomes" id="UP000284841">
    <property type="component" value="Unassembled WGS sequence"/>
</dbReference>
<dbReference type="InterPro" id="IPR003660">
    <property type="entry name" value="HAMP_dom"/>
</dbReference>
<dbReference type="Gene3D" id="1.10.287.130">
    <property type="match status" value="1"/>
</dbReference>
<reference evidence="14 15" key="1">
    <citation type="submission" date="2018-08" db="EMBL/GenBank/DDBJ databases">
        <title>A genome reference for cultivated species of the human gut microbiota.</title>
        <authorList>
            <person name="Zou Y."/>
            <person name="Xue W."/>
            <person name="Luo G."/>
        </authorList>
    </citation>
    <scope>NUCLEOTIDE SEQUENCE [LARGE SCALE GENOMIC DNA]</scope>
    <source>
        <strain evidence="14 15">AM07-24</strain>
    </source>
</reference>
<evidence type="ECO:0000259" key="12">
    <source>
        <dbReference type="PROSITE" id="PS50109"/>
    </source>
</evidence>
<comment type="caution">
    <text evidence="14">The sequence shown here is derived from an EMBL/GenBank/DDBJ whole genome shotgun (WGS) entry which is preliminary data.</text>
</comment>
<dbReference type="InterPro" id="IPR005467">
    <property type="entry name" value="His_kinase_dom"/>
</dbReference>
<evidence type="ECO:0000256" key="5">
    <source>
        <dbReference type="ARBA" id="ARBA00022679"/>
    </source>
</evidence>
<dbReference type="FunFam" id="3.30.565.10:FF:000006">
    <property type="entry name" value="Sensor histidine kinase WalK"/>
    <property type="match status" value="1"/>
</dbReference>
<dbReference type="InterPro" id="IPR036890">
    <property type="entry name" value="HATPase_C_sf"/>
</dbReference>
<evidence type="ECO:0000256" key="1">
    <source>
        <dbReference type="ARBA" id="ARBA00000085"/>
    </source>
</evidence>
<keyword evidence="10 11" id="KW-0472">Membrane</keyword>
<sequence length="375" mass="42436">MKRKKSLQWQITTLVGVILIVTCVILTVNSIYSARNYYGNWAEIYEDSADFSMLTENDDVKADSLQEDEITFVDVMRDFSEQGILAMAFAIIISLALVYWLTGKKMNPLRRLTADIHAIDEETMNRSLKVYGGSAEVELLTDSFNGMMERLDCAFQVQKRFSANAAHELKTPLAAMKTTLQVLEMEAEPSKEDYEEFVQDVKYSLDRLIGTVDHLLMLSGKEIKNVKEPVRPRELLVQAVNQLKAKAEEMNVAVDISGSDCIITGNKELFYRGFYNLIDNAIKYNKRNGHVRITIGTEGKQNFVSIADSGVGMNEQTLQNVFEPFFRADESRSQKIPGSGLGMSIVRQIFDTYEAEIQVESREGEGTTIKIFFCR</sequence>
<dbReference type="PANTHER" id="PTHR45436:SF5">
    <property type="entry name" value="SENSOR HISTIDINE KINASE TRCS"/>
    <property type="match status" value="1"/>
</dbReference>
<gene>
    <name evidence="14" type="ORF">DW099_13290</name>
</gene>
<dbReference type="PANTHER" id="PTHR45436">
    <property type="entry name" value="SENSOR HISTIDINE KINASE YKOH"/>
    <property type="match status" value="1"/>
</dbReference>
<proteinExistence type="predicted"/>
<feature type="transmembrane region" description="Helical" evidence="11">
    <location>
        <begin position="84"/>
        <end position="102"/>
    </location>
</feature>
<evidence type="ECO:0000256" key="9">
    <source>
        <dbReference type="ARBA" id="ARBA00023012"/>
    </source>
</evidence>
<dbReference type="GO" id="GO:0005886">
    <property type="term" value="C:plasma membrane"/>
    <property type="evidence" value="ECO:0007669"/>
    <property type="project" value="TreeGrafter"/>
</dbReference>
<comment type="subcellular location">
    <subcellularLocation>
        <location evidence="2">Membrane</location>
    </subcellularLocation>
</comment>
<comment type="catalytic activity">
    <reaction evidence="1">
        <text>ATP + protein L-histidine = ADP + protein N-phospho-L-histidine.</text>
        <dbReference type="EC" id="2.7.13.3"/>
    </reaction>
</comment>
<dbReference type="SMART" id="SM00388">
    <property type="entry name" value="HisKA"/>
    <property type="match status" value="1"/>
</dbReference>
<evidence type="ECO:0000256" key="8">
    <source>
        <dbReference type="ARBA" id="ARBA00022989"/>
    </source>
</evidence>
<evidence type="ECO:0000259" key="13">
    <source>
        <dbReference type="PROSITE" id="PS50885"/>
    </source>
</evidence>
<evidence type="ECO:0000256" key="6">
    <source>
        <dbReference type="ARBA" id="ARBA00022692"/>
    </source>
</evidence>
<dbReference type="SMART" id="SM00387">
    <property type="entry name" value="HATPase_c"/>
    <property type="match status" value="1"/>
</dbReference>
<keyword evidence="8 11" id="KW-1133">Transmembrane helix</keyword>
<dbReference type="CDD" id="cd00082">
    <property type="entry name" value="HisKA"/>
    <property type="match status" value="1"/>
</dbReference>
<evidence type="ECO:0000256" key="2">
    <source>
        <dbReference type="ARBA" id="ARBA00004370"/>
    </source>
</evidence>
<organism evidence="14 15">
    <name type="scientific">Emergencia timonensis</name>
    <dbReference type="NCBI Taxonomy" id="1776384"/>
    <lineage>
        <taxon>Bacteria</taxon>
        <taxon>Bacillati</taxon>
        <taxon>Bacillota</taxon>
        <taxon>Clostridia</taxon>
        <taxon>Peptostreptococcales</taxon>
        <taxon>Anaerovoracaceae</taxon>
        <taxon>Emergencia</taxon>
    </lineage>
</organism>
<dbReference type="GO" id="GO:0000155">
    <property type="term" value="F:phosphorelay sensor kinase activity"/>
    <property type="evidence" value="ECO:0007669"/>
    <property type="project" value="InterPro"/>
</dbReference>